<dbReference type="WBParaSite" id="EN70_3770">
    <property type="protein sequence ID" value="EN70_3770"/>
    <property type="gene ID" value="EN70_3770"/>
</dbReference>
<accession>A0A1I7VL52</accession>
<protein>
    <submittedName>
        <fullName evidence="2">Uncharacterized protein</fullName>
    </submittedName>
</protein>
<evidence type="ECO:0000313" key="2">
    <source>
        <dbReference type="WBParaSite" id="EN70_3770"/>
    </source>
</evidence>
<organism evidence="1 2">
    <name type="scientific">Loa loa</name>
    <name type="common">Eye worm</name>
    <name type="synonym">Filaria loa</name>
    <dbReference type="NCBI Taxonomy" id="7209"/>
    <lineage>
        <taxon>Eukaryota</taxon>
        <taxon>Metazoa</taxon>
        <taxon>Ecdysozoa</taxon>
        <taxon>Nematoda</taxon>
        <taxon>Chromadorea</taxon>
        <taxon>Rhabditida</taxon>
        <taxon>Spirurina</taxon>
        <taxon>Spiruromorpha</taxon>
        <taxon>Filarioidea</taxon>
        <taxon>Onchocercidae</taxon>
        <taxon>Loa</taxon>
    </lineage>
</organism>
<proteinExistence type="predicted"/>
<dbReference type="eggNOG" id="ENOG502STYV">
    <property type="taxonomic scope" value="Eukaryota"/>
</dbReference>
<keyword evidence="1" id="KW-1185">Reference proteome</keyword>
<reference evidence="1" key="1">
    <citation type="submission" date="2012-04" db="EMBL/GenBank/DDBJ databases">
        <title>The Genome Sequence of Loa loa.</title>
        <authorList>
            <consortium name="The Broad Institute Genome Sequencing Platform"/>
            <consortium name="Broad Institute Genome Sequencing Center for Infectious Disease"/>
            <person name="Nutman T.B."/>
            <person name="Fink D.L."/>
            <person name="Russ C."/>
            <person name="Young S."/>
            <person name="Zeng Q."/>
            <person name="Gargeya S."/>
            <person name="Alvarado L."/>
            <person name="Berlin A."/>
            <person name="Chapman S.B."/>
            <person name="Chen Z."/>
            <person name="Freedman E."/>
            <person name="Gellesch M."/>
            <person name="Goldberg J."/>
            <person name="Griggs A."/>
            <person name="Gujja S."/>
            <person name="Heilman E.R."/>
            <person name="Heiman D."/>
            <person name="Howarth C."/>
            <person name="Mehta T."/>
            <person name="Neiman D."/>
            <person name="Pearson M."/>
            <person name="Roberts A."/>
            <person name="Saif S."/>
            <person name="Shea T."/>
            <person name="Shenoy N."/>
            <person name="Sisk P."/>
            <person name="Stolte C."/>
            <person name="Sykes S."/>
            <person name="White J."/>
            <person name="Yandava C."/>
            <person name="Haas B."/>
            <person name="Henn M.R."/>
            <person name="Nusbaum C."/>
            <person name="Birren B."/>
        </authorList>
    </citation>
    <scope>NUCLEOTIDE SEQUENCE [LARGE SCALE GENOMIC DNA]</scope>
</reference>
<dbReference type="Proteomes" id="UP000095285">
    <property type="component" value="Unassembled WGS sequence"/>
</dbReference>
<reference evidence="2" key="2">
    <citation type="submission" date="2016-11" db="UniProtKB">
        <authorList>
            <consortium name="WormBaseParasite"/>
        </authorList>
    </citation>
    <scope>IDENTIFICATION</scope>
</reference>
<name>A0A1I7VL52_LOALO</name>
<dbReference type="AlphaFoldDB" id="A0A1I7VL52"/>
<evidence type="ECO:0000313" key="1">
    <source>
        <dbReference type="Proteomes" id="UP000095285"/>
    </source>
</evidence>
<sequence>MDKKRHPEQESNCAGNLPTVRIAFIDTAHFYETGDLLITPASISVSLPSNQFKYPTAVINNIKVVTEECHLPSIRPKHRQVKLYSIQRAEERELTTQVITSRDITSKLSATTNPITSSNLNSSFVLSDIFGDAFAQFLVDDSDGLIVEEQKIGKDGVNSNEWLKRNNPKQDNEVFVSTTLTPKLPFTFNLLECNTIGGCLFDQSMCSYQNSAMSRGSTFERVRLYDQNFMQALTRPNTVAVLETDTSFTEDHKIVFDVLEFTEGQRLYGCCYNTKLDADETLINIRILLGGKRPSELFCPFATAVHSTPVIWRTERFTCPQGTGKILFMCENNGKINGACAMDNIRIHKILDVLEMEPCQKNIIAFS</sequence>